<dbReference type="GO" id="GO:0000976">
    <property type="term" value="F:transcription cis-regulatory region binding"/>
    <property type="evidence" value="ECO:0007669"/>
    <property type="project" value="TreeGrafter"/>
</dbReference>
<organism evidence="5 6">
    <name type="scientific">Enterococcus mundtii</name>
    <dbReference type="NCBI Taxonomy" id="53346"/>
    <lineage>
        <taxon>Bacteria</taxon>
        <taxon>Bacillati</taxon>
        <taxon>Bacillota</taxon>
        <taxon>Bacilli</taxon>
        <taxon>Lactobacillales</taxon>
        <taxon>Enterococcaceae</taxon>
        <taxon>Enterococcus</taxon>
    </lineage>
</organism>
<dbReference type="PRINTS" id="PR00036">
    <property type="entry name" value="HTHLACI"/>
</dbReference>
<gene>
    <name evidence="5" type="ORF">BTN92_04355</name>
</gene>
<keyword evidence="1" id="KW-0805">Transcription regulation</keyword>
<evidence type="ECO:0000313" key="5">
    <source>
        <dbReference type="EMBL" id="ONN44075.1"/>
    </source>
</evidence>
<dbReference type="Gene3D" id="3.40.50.2300">
    <property type="match status" value="2"/>
</dbReference>
<dbReference type="CDD" id="cd01544">
    <property type="entry name" value="PBP1_GalR"/>
    <property type="match status" value="1"/>
</dbReference>
<dbReference type="CDD" id="cd01392">
    <property type="entry name" value="HTH_LacI"/>
    <property type="match status" value="1"/>
</dbReference>
<dbReference type="PROSITE" id="PS00356">
    <property type="entry name" value="HTH_LACI_1"/>
    <property type="match status" value="1"/>
</dbReference>
<dbReference type="Pfam" id="PF13377">
    <property type="entry name" value="Peripla_BP_3"/>
    <property type="match status" value="1"/>
</dbReference>
<dbReference type="Pfam" id="PF00356">
    <property type="entry name" value="LacI"/>
    <property type="match status" value="1"/>
</dbReference>
<keyword evidence="2" id="KW-0238">DNA-binding</keyword>
<evidence type="ECO:0000313" key="6">
    <source>
        <dbReference type="Proteomes" id="UP000189299"/>
    </source>
</evidence>
<evidence type="ECO:0000256" key="2">
    <source>
        <dbReference type="ARBA" id="ARBA00023125"/>
    </source>
</evidence>
<dbReference type="PANTHER" id="PTHR30146">
    <property type="entry name" value="LACI-RELATED TRANSCRIPTIONAL REPRESSOR"/>
    <property type="match status" value="1"/>
</dbReference>
<accession>A0A1V2UKV5</accession>
<dbReference type="AlphaFoldDB" id="A0A1V2UKV5"/>
<dbReference type="SUPFAM" id="SSF53822">
    <property type="entry name" value="Periplasmic binding protein-like I"/>
    <property type="match status" value="1"/>
</dbReference>
<dbReference type="SMART" id="SM00354">
    <property type="entry name" value="HTH_LACI"/>
    <property type="match status" value="1"/>
</dbReference>
<dbReference type="InterPro" id="IPR028082">
    <property type="entry name" value="Peripla_BP_I"/>
</dbReference>
<dbReference type="PANTHER" id="PTHR30146:SF149">
    <property type="entry name" value="HTH-TYPE TRANSCRIPTIONAL REGULATOR EBGR"/>
    <property type="match status" value="1"/>
</dbReference>
<dbReference type="OrthoDB" id="43195at2"/>
<keyword evidence="3" id="KW-0804">Transcription</keyword>
<dbReference type="InterPro" id="IPR010982">
    <property type="entry name" value="Lambda_DNA-bd_dom_sf"/>
</dbReference>
<evidence type="ECO:0000256" key="3">
    <source>
        <dbReference type="ARBA" id="ARBA00023163"/>
    </source>
</evidence>
<comment type="caution">
    <text evidence="5">The sequence shown here is derived from an EMBL/GenBank/DDBJ whole genome shotgun (WGS) entry which is preliminary data.</text>
</comment>
<dbReference type="SUPFAM" id="SSF47413">
    <property type="entry name" value="lambda repressor-like DNA-binding domains"/>
    <property type="match status" value="1"/>
</dbReference>
<dbReference type="STRING" id="53346.A5802_001009"/>
<dbReference type="InterPro" id="IPR000843">
    <property type="entry name" value="HTH_LacI"/>
</dbReference>
<dbReference type="EMBL" id="MSTR01000003">
    <property type="protein sequence ID" value="ONN44075.1"/>
    <property type="molecule type" value="Genomic_DNA"/>
</dbReference>
<sequence length="347" mass="39239">MASIRDIAKIAGVSAASVSRILNEDPTFSINEQTRIRVIEIANQLNYSVDKNKRGSRSLGDEMTIALIVRHQEEAELDDPYFRKIRGGIEKEAAKWRFRTIRAFHMRDAHKEWKELAKYGAVIMISEMTIEATKKIATINPNLILVDNYSNSEEFDCIQTDFQQKNVEVLEVLYKKGHRNIAFIGGYSSQVAENGEVHKNKEEIRAESYLKWMKLNGLPHYANTYQGNWKPEDGLRLGKELLAQSSPPTAVIVASDPMAVGVYKAISEANKKIPDDIAVVSFDDIEMAQFMTPSLSSIKANPEEMGRLAVRLAKERMLKERTMPIRVICHSELVLRDSIGQDSPLLD</sequence>
<proteinExistence type="predicted"/>
<evidence type="ECO:0000259" key="4">
    <source>
        <dbReference type="PROSITE" id="PS50932"/>
    </source>
</evidence>
<dbReference type="InterPro" id="IPR046335">
    <property type="entry name" value="LacI/GalR-like_sensor"/>
</dbReference>
<reference evidence="5 6" key="1">
    <citation type="submission" date="2016-12" db="EMBL/GenBank/DDBJ databases">
        <authorList>
            <person name="Song W.-J."/>
            <person name="Kurnit D.M."/>
        </authorList>
    </citation>
    <scope>NUCLEOTIDE SEQUENCE [LARGE SCALE GENOMIC DNA]</scope>
    <source>
        <strain evidence="5 6">CGB1038-1_S1</strain>
    </source>
</reference>
<protein>
    <submittedName>
        <fullName evidence="5">LacI family transcriptional regulator</fullName>
    </submittedName>
</protein>
<evidence type="ECO:0000256" key="1">
    <source>
        <dbReference type="ARBA" id="ARBA00023015"/>
    </source>
</evidence>
<dbReference type="GO" id="GO:0003700">
    <property type="term" value="F:DNA-binding transcription factor activity"/>
    <property type="evidence" value="ECO:0007669"/>
    <property type="project" value="TreeGrafter"/>
</dbReference>
<dbReference type="PROSITE" id="PS50932">
    <property type="entry name" value="HTH_LACI_2"/>
    <property type="match status" value="1"/>
</dbReference>
<name>A0A1V2UKV5_ENTMU</name>
<feature type="domain" description="HTH lacI-type" evidence="4">
    <location>
        <begin position="2"/>
        <end position="58"/>
    </location>
</feature>
<dbReference type="RefSeq" id="WP_077151331.1">
    <property type="nucleotide sequence ID" value="NZ_CABMMO010000003.1"/>
</dbReference>
<dbReference type="Gene3D" id="1.10.260.40">
    <property type="entry name" value="lambda repressor-like DNA-binding domains"/>
    <property type="match status" value="1"/>
</dbReference>
<dbReference type="Proteomes" id="UP000189299">
    <property type="component" value="Unassembled WGS sequence"/>
</dbReference>